<feature type="compositionally biased region" description="Basic and acidic residues" evidence="1">
    <location>
        <begin position="90"/>
        <end position="110"/>
    </location>
</feature>
<name>A0A8T2M4S5_ASTMX</name>
<dbReference type="Proteomes" id="UP000752171">
    <property type="component" value="Unassembled WGS sequence"/>
</dbReference>
<feature type="region of interest" description="Disordered" evidence="1">
    <location>
        <begin position="195"/>
        <end position="240"/>
    </location>
</feature>
<comment type="caution">
    <text evidence="2">The sequence shown here is derived from an EMBL/GenBank/DDBJ whole genome shotgun (WGS) entry which is preliminary data.</text>
</comment>
<feature type="compositionally biased region" description="Polar residues" evidence="1">
    <location>
        <begin position="126"/>
        <end position="138"/>
    </location>
</feature>
<feature type="region of interest" description="Disordered" evidence="1">
    <location>
        <begin position="253"/>
        <end position="272"/>
    </location>
</feature>
<organism evidence="2 3">
    <name type="scientific">Astyanax mexicanus</name>
    <name type="common">Blind cave fish</name>
    <name type="synonym">Astyanax fasciatus mexicanus</name>
    <dbReference type="NCBI Taxonomy" id="7994"/>
    <lineage>
        <taxon>Eukaryota</taxon>
        <taxon>Metazoa</taxon>
        <taxon>Chordata</taxon>
        <taxon>Craniata</taxon>
        <taxon>Vertebrata</taxon>
        <taxon>Euteleostomi</taxon>
        <taxon>Actinopterygii</taxon>
        <taxon>Neopterygii</taxon>
        <taxon>Teleostei</taxon>
        <taxon>Ostariophysi</taxon>
        <taxon>Characiformes</taxon>
        <taxon>Characoidei</taxon>
        <taxon>Acestrorhamphidae</taxon>
        <taxon>Acestrorhamphinae</taxon>
        <taxon>Astyanax</taxon>
    </lineage>
</organism>
<feature type="region of interest" description="Disordered" evidence="1">
    <location>
        <begin position="296"/>
        <end position="332"/>
    </location>
</feature>
<dbReference type="AlphaFoldDB" id="A0A8T2M4S5"/>
<gene>
    <name evidence="2" type="ORF">AMEX_G8952</name>
</gene>
<evidence type="ECO:0000313" key="2">
    <source>
        <dbReference type="EMBL" id="KAG9276626.1"/>
    </source>
</evidence>
<reference evidence="2 3" key="1">
    <citation type="submission" date="2021-07" db="EMBL/GenBank/DDBJ databases">
        <authorList>
            <person name="Imarazene B."/>
            <person name="Zahm M."/>
            <person name="Klopp C."/>
            <person name="Cabau C."/>
            <person name="Beille S."/>
            <person name="Jouanno E."/>
            <person name="Castinel A."/>
            <person name="Lluch J."/>
            <person name="Gil L."/>
            <person name="Kuchtly C."/>
            <person name="Lopez Roques C."/>
            <person name="Donnadieu C."/>
            <person name="Parrinello H."/>
            <person name="Journot L."/>
            <person name="Du K."/>
            <person name="Schartl M."/>
            <person name="Retaux S."/>
            <person name="Guiguen Y."/>
        </authorList>
    </citation>
    <scope>NUCLEOTIDE SEQUENCE [LARGE SCALE GENOMIC DNA]</scope>
    <source>
        <strain evidence="2">Pach_M1</strain>
        <tissue evidence="2">Testis</tissue>
    </source>
</reference>
<sequence length="332" mass="36718">MKGWMNGLVRQVGHNEEFLSFLNDAFNMITPPESPAPEIISVSDTPNFVHLPDPDPTAVCTTPAPVYSSADILEASINLEQESLTFSDTADEKSKENSNSADRTDSDDRSSKKRNRLPENLGWSPDYNSADSNSADMTNTDTDAIVVIKERPSKTQGPVTVHQNSEEMGGRLNFEKHRGKKRMMDRVKLSENGIAGTKVPEATYNYPPQQSLTNERKRNSKSELKVDIPLSDTEGSTDPQLDCVEVSSKAMGNLNGENTRTAGPGTDPQNKDGITNYKSQLKRMCAARKRLRTLSIPREPLDPDSAERVNSELLDRDNSNERMDAGMPALFL</sequence>
<feature type="compositionally biased region" description="Basic and acidic residues" evidence="1">
    <location>
        <begin position="214"/>
        <end position="226"/>
    </location>
</feature>
<evidence type="ECO:0000313" key="3">
    <source>
        <dbReference type="Proteomes" id="UP000752171"/>
    </source>
</evidence>
<protein>
    <submittedName>
        <fullName evidence="2">Uncharacterized protein</fullName>
    </submittedName>
</protein>
<feature type="compositionally biased region" description="Basic and acidic residues" evidence="1">
    <location>
        <begin position="299"/>
        <end position="324"/>
    </location>
</feature>
<proteinExistence type="predicted"/>
<accession>A0A8T2M4S5</accession>
<feature type="region of interest" description="Disordered" evidence="1">
    <location>
        <begin position="84"/>
        <end position="138"/>
    </location>
</feature>
<evidence type="ECO:0000256" key="1">
    <source>
        <dbReference type="SAM" id="MobiDB-lite"/>
    </source>
</evidence>
<dbReference type="EMBL" id="JAICCE010000006">
    <property type="protein sequence ID" value="KAG9276626.1"/>
    <property type="molecule type" value="Genomic_DNA"/>
</dbReference>